<gene>
    <name evidence="2" type="ORF">SDC9_169620</name>
</gene>
<proteinExistence type="predicted"/>
<dbReference type="EMBL" id="VSSQ01070440">
    <property type="protein sequence ID" value="MPN22237.1"/>
    <property type="molecule type" value="Genomic_DNA"/>
</dbReference>
<evidence type="ECO:0000256" key="1">
    <source>
        <dbReference type="SAM" id="MobiDB-lite"/>
    </source>
</evidence>
<accession>A0A645G5P3</accession>
<protein>
    <submittedName>
        <fullName evidence="2">Uncharacterized protein</fullName>
    </submittedName>
</protein>
<dbReference type="AlphaFoldDB" id="A0A645G5P3"/>
<comment type="caution">
    <text evidence="2">The sequence shown here is derived from an EMBL/GenBank/DDBJ whole genome shotgun (WGS) entry which is preliminary data.</text>
</comment>
<feature type="compositionally biased region" description="Basic and acidic residues" evidence="1">
    <location>
        <begin position="226"/>
        <end position="242"/>
    </location>
</feature>
<feature type="region of interest" description="Disordered" evidence="1">
    <location>
        <begin position="185"/>
        <end position="242"/>
    </location>
</feature>
<organism evidence="2">
    <name type="scientific">bioreactor metagenome</name>
    <dbReference type="NCBI Taxonomy" id="1076179"/>
    <lineage>
        <taxon>unclassified sequences</taxon>
        <taxon>metagenomes</taxon>
        <taxon>ecological metagenomes</taxon>
    </lineage>
</organism>
<feature type="compositionally biased region" description="Basic residues" evidence="1">
    <location>
        <begin position="194"/>
        <end position="203"/>
    </location>
</feature>
<name>A0A645G5P3_9ZZZZ</name>
<sequence>MEAAVGRVGVLRGAVRTHGEPAHRGRRPVVRQILDDRQPWAAVGAGGERVAVAAVGRVGHLGQTVRAGRDIRWDERTDPRQVPAGHDPEPLLAGHRREVASGEIDHPRQRRQGVEQVGEEVVEGAGRALGLDEHLQVVVAAPPGDPVPGRHDGDVRPEADTLYHPPQQVLPTDCGHHTLLDGAAPPYCPDRGRVQRTRPRHARPLAGRPARAAGGGTRRVLQAGRRVAERLRGDSRLERRDP</sequence>
<reference evidence="2" key="1">
    <citation type="submission" date="2019-08" db="EMBL/GenBank/DDBJ databases">
        <authorList>
            <person name="Kucharzyk K."/>
            <person name="Murdoch R.W."/>
            <person name="Higgins S."/>
            <person name="Loffler F."/>
        </authorList>
    </citation>
    <scope>NUCLEOTIDE SEQUENCE</scope>
</reference>
<evidence type="ECO:0000313" key="2">
    <source>
        <dbReference type="EMBL" id="MPN22237.1"/>
    </source>
</evidence>